<gene>
    <name evidence="1" type="ORF">SAMN04489727_1904</name>
</gene>
<organism evidence="1 2">
    <name type="scientific">Amycolatopsis tolypomycina</name>
    <dbReference type="NCBI Taxonomy" id="208445"/>
    <lineage>
        <taxon>Bacteria</taxon>
        <taxon>Bacillati</taxon>
        <taxon>Actinomycetota</taxon>
        <taxon>Actinomycetes</taxon>
        <taxon>Pseudonocardiales</taxon>
        <taxon>Pseudonocardiaceae</taxon>
        <taxon>Amycolatopsis</taxon>
    </lineage>
</organism>
<accession>A0A1H4JHB7</accession>
<dbReference type="RefSeq" id="WP_091305465.1">
    <property type="nucleotide sequence ID" value="NZ_FNSO01000003.1"/>
</dbReference>
<evidence type="ECO:0000313" key="1">
    <source>
        <dbReference type="EMBL" id="SEB45704.1"/>
    </source>
</evidence>
<dbReference type="EMBL" id="FNSO01000003">
    <property type="protein sequence ID" value="SEB45704.1"/>
    <property type="molecule type" value="Genomic_DNA"/>
</dbReference>
<name>A0A1H4JHB7_9PSEU</name>
<keyword evidence="2" id="KW-1185">Reference proteome</keyword>
<proteinExistence type="predicted"/>
<dbReference type="Proteomes" id="UP000199622">
    <property type="component" value="Unassembled WGS sequence"/>
</dbReference>
<dbReference type="STRING" id="208445.SAMN04489727_1904"/>
<sequence>MIITFSTRVDADPCASRRAADTLGAVQRQSTTSATDIFDQRNRLAPDWVCAAADRSANTLTANGGLADQVADDASTLVTALMVFADAIDAVRARMADIRRDARAAGLPVVADVVQVTRPELSGQFSSRIAAARSAERTAHQDLIQALLHFQSFIAYAAAAPWTRTAGYVRAAGAKLSGDVRQVADLLKNDRLRTAVTGKGTEALTAAQAFARDSEISKVASQANDVLGRGFGAGALKVSYIGAALTGIGVVSSIHDGKPADKAIASGGASLVAGALATAAVASGPPGWVAIGVGAAVSMGVGYLVDHHWDNWKHGKLW</sequence>
<protein>
    <submittedName>
        <fullName evidence="1">Uncharacterized protein</fullName>
    </submittedName>
</protein>
<dbReference type="AlphaFoldDB" id="A0A1H4JHB7"/>
<evidence type="ECO:0000313" key="2">
    <source>
        <dbReference type="Proteomes" id="UP000199622"/>
    </source>
</evidence>
<reference evidence="2" key="1">
    <citation type="submission" date="2016-10" db="EMBL/GenBank/DDBJ databases">
        <authorList>
            <person name="Varghese N."/>
            <person name="Submissions S."/>
        </authorList>
    </citation>
    <scope>NUCLEOTIDE SEQUENCE [LARGE SCALE GENOMIC DNA]</scope>
    <source>
        <strain evidence="2">DSM 44544</strain>
    </source>
</reference>